<keyword evidence="1" id="KW-0472">Membrane</keyword>
<feature type="transmembrane region" description="Helical" evidence="1">
    <location>
        <begin position="21"/>
        <end position="39"/>
    </location>
</feature>
<evidence type="ECO:0000313" key="3">
    <source>
        <dbReference type="Proteomes" id="UP000282322"/>
    </source>
</evidence>
<dbReference type="AlphaFoldDB" id="A0A3P3R4Y8"/>
<feature type="transmembrane region" description="Helical" evidence="1">
    <location>
        <begin position="126"/>
        <end position="152"/>
    </location>
</feature>
<feature type="transmembrane region" description="Helical" evidence="1">
    <location>
        <begin position="203"/>
        <end position="226"/>
    </location>
</feature>
<dbReference type="Pfam" id="PF13197">
    <property type="entry name" value="DUF4013"/>
    <property type="match status" value="1"/>
</dbReference>
<gene>
    <name evidence="2" type="ORF">EIK79_15685</name>
</gene>
<evidence type="ECO:0000313" key="2">
    <source>
        <dbReference type="EMBL" id="RRJ28415.1"/>
    </source>
</evidence>
<dbReference type="RefSeq" id="WP_124956373.1">
    <property type="nucleotide sequence ID" value="NZ_RRCH01000037.1"/>
</dbReference>
<accession>A0A3P3R4Y8</accession>
<sequence>MLREALTYPLQSDHRLKTIGIGGALQFSAGIILTVGALFSVGVFVLVALISLSLTAVFWGYYLRVLRTTATEKTTLPVFDDWKELGVNGVKFFAITIGYLSVPIVLIFTEVIFLTGDGGTMTETGATVYIVARLLTFVIVFFVPVGWTNYALTNQLREAFAVRDIVGAALTRSYVKTVLLSLPLWFCYRLIQLFQAFVSGPGAYILYLAIASVVSFYLLIVIFSLLGRGCGPHLREVEGEEVSD</sequence>
<organism evidence="2 3">
    <name type="scientific">Halocatena pleomorpha</name>
    <dbReference type="NCBI Taxonomy" id="1785090"/>
    <lineage>
        <taxon>Archaea</taxon>
        <taxon>Methanobacteriati</taxon>
        <taxon>Methanobacteriota</taxon>
        <taxon>Stenosarchaea group</taxon>
        <taxon>Halobacteria</taxon>
        <taxon>Halobacteriales</taxon>
        <taxon>Natronomonadaceae</taxon>
        <taxon>Halocatena</taxon>
    </lineage>
</organism>
<feature type="transmembrane region" description="Helical" evidence="1">
    <location>
        <begin position="173"/>
        <end position="191"/>
    </location>
</feature>
<dbReference type="Proteomes" id="UP000282322">
    <property type="component" value="Unassembled WGS sequence"/>
</dbReference>
<keyword evidence="1" id="KW-0812">Transmembrane</keyword>
<comment type="caution">
    <text evidence="2">The sequence shown here is derived from an EMBL/GenBank/DDBJ whole genome shotgun (WGS) entry which is preliminary data.</text>
</comment>
<feature type="transmembrane region" description="Helical" evidence="1">
    <location>
        <begin position="45"/>
        <end position="63"/>
    </location>
</feature>
<reference evidence="2 3" key="1">
    <citation type="submission" date="2018-11" db="EMBL/GenBank/DDBJ databases">
        <title>Taxonoimc description of Halomarina strain SPP-AMP-1.</title>
        <authorList>
            <person name="Pal Y."/>
            <person name="Srinivasana K."/>
            <person name="Verma A."/>
            <person name="Kumar P."/>
        </authorList>
    </citation>
    <scope>NUCLEOTIDE SEQUENCE [LARGE SCALE GENOMIC DNA]</scope>
    <source>
        <strain evidence="2 3">SPP-AMP-1</strain>
    </source>
</reference>
<keyword evidence="1" id="KW-1133">Transmembrane helix</keyword>
<evidence type="ECO:0000256" key="1">
    <source>
        <dbReference type="SAM" id="Phobius"/>
    </source>
</evidence>
<name>A0A3P3R4Y8_9EURY</name>
<dbReference type="InterPro" id="IPR025098">
    <property type="entry name" value="DUF4013"/>
</dbReference>
<proteinExistence type="predicted"/>
<dbReference type="EMBL" id="RRCH01000037">
    <property type="protein sequence ID" value="RRJ28415.1"/>
    <property type="molecule type" value="Genomic_DNA"/>
</dbReference>
<protein>
    <submittedName>
        <fullName evidence="2">DUF4013 domain-containing protein</fullName>
    </submittedName>
</protein>
<feature type="transmembrane region" description="Helical" evidence="1">
    <location>
        <begin position="92"/>
        <end position="114"/>
    </location>
</feature>
<keyword evidence="3" id="KW-1185">Reference proteome</keyword>